<dbReference type="GO" id="GO:0050660">
    <property type="term" value="F:flavin adenine dinucleotide binding"/>
    <property type="evidence" value="ECO:0007669"/>
    <property type="project" value="TreeGrafter"/>
</dbReference>
<dbReference type="SUPFAM" id="SSF52467">
    <property type="entry name" value="DHS-like NAD/FAD-binding domain"/>
    <property type="match status" value="1"/>
</dbReference>
<dbReference type="Gene3D" id="3.40.50.970">
    <property type="match status" value="2"/>
</dbReference>
<dbReference type="InterPro" id="IPR029035">
    <property type="entry name" value="DHS-like_NAD/FAD-binding_dom"/>
</dbReference>
<evidence type="ECO:0000256" key="3">
    <source>
        <dbReference type="RuleBase" id="RU362132"/>
    </source>
</evidence>
<dbReference type="CDD" id="cd02002">
    <property type="entry name" value="TPP_BFDC"/>
    <property type="match status" value="1"/>
</dbReference>
<dbReference type="Gene3D" id="3.40.50.1220">
    <property type="entry name" value="TPP-binding domain"/>
    <property type="match status" value="1"/>
</dbReference>
<dbReference type="PANTHER" id="PTHR18968:SF133">
    <property type="entry name" value="BENZOYLFORMATE DECARBOXYLASE"/>
    <property type="match status" value="1"/>
</dbReference>
<dbReference type="SUPFAM" id="SSF52518">
    <property type="entry name" value="Thiamin diphosphate-binding fold (THDP-binding)"/>
    <property type="match status" value="2"/>
</dbReference>
<gene>
    <name evidence="7" type="ORF">FHS79_000770</name>
</gene>
<evidence type="ECO:0000313" key="8">
    <source>
        <dbReference type="Proteomes" id="UP000538147"/>
    </source>
</evidence>
<feature type="domain" description="Thiamine pyrophosphate enzyme N-terminal TPP-binding" evidence="6">
    <location>
        <begin position="3"/>
        <end position="107"/>
    </location>
</feature>
<dbReference type="CDD" id="cd07035">
    <property type="entry name" value="TPP_PYR_POX_like"/>
    <property type="match status" value="1"/>
</dbReference>
<dbReference type="InterPro" id="IPR012001">
    <property type="entry name" value="Thiamin_PyroP_enz_TPP-bd_dom"/>
</dbReference>
<evidence type="ECO:0000256" key="1">
    <source>
        <dbReference type="ARBA" id="ARBA00007812"/>
    </source>
</evidence>
<dbReference type="EC" id="4.1.1.7" evidence="7"/>
<dbReference type="Pfam" id="PF02776">
    <property type="entry name" value="TPP_enzyme_N"/>
    <property type="match status" value="1"/>
</dbReference>
<comment type="caution">
    <text evidence="7">The sequence shown here is derived from an EMBL/GenBank/DDBJ whole genome shotgun (WGS) entry which is preliminary data.</text>
</comment>
<reference evidence="7 8" key="1">
    <citation type="submission" date="2020-08" db="EMBL/GenBank/DDBJ databases">
        <title>Genomic Encyclopedia of Type Strains, Phase IV (KMG-IV): sequencing the most valuable type-strain genomes for metagenomic binning, comparative biology and taxonomic classification.</title>
        <authorList>
            <person name="Goeker M."/>
        </authorList>
    </citation>
    <scope>NUCLEOTIDE SEQUENCE [LARGE SCALE GENOMIC DNA]</scope>
    <source>
        <strain evidence="7 8">DSM 102189</strain>
    </source>
</reference>
<dbReference type="AlphaFoldDB" id="A0A841LBT8"/>
<evidence type="ECO:0000259" key="5">
    <source>
        <dbReference type="Pfam" id="PF02775"/>
    </source>
</evidence>
<feature type="domain" description="Thiamine pyrophosphate enzyme central" evidence="4">
    <location>
        <begin position="191"/>
        <end position="325"/>
    </location>
</feature>
<dbReference type="GO" id="GO:0000287">
    <property type="term" value="F:magnesium ion binding"/>
    <property type="evidence" value="ECO:0007669"/>
    <property type="project" value="InterPro"/>
</dbReference>
<dbReference type="InterPro" id="IPR045229">
    <property type="entry name" value="TPP_enz"/>
</dbReference>
<dbReference type="GO" id="GO:0030976">
    <property type="term" value="F:thiamine pyrophosphate binding"/>
    <property type="evidence" value="ECO:0007669"/>
    <property type="project" value="InterPro"/>
</dbReference>
<dbReference type="EMBL" id="JACIIV010000005">
    <property type="protein sequence ID" value="MBB6226612.1"/>
    <property type="molecule type" value="Genomic_DNA"/>
</dbReference>
<evidence type="ECO:0000313" key="7">
    <source>
        <dbReference type="EMBL" id="MBB6226612.1"/>
    </source>
</evidence>
<dbReference type="Proteomes" id="UP000538147">
    <property type="component" value="Unassembled WGS sequence"/>
</dbReference>
<dbReference type="InterPro" id="IPR029061">
    <property type="entry name" value="THDP-binding"/>
</dbReference>
<dbReference type="GO" id="GO:0003984">
    <property type="term" value="F:acetolactate synthase activity"/>
    <property type="evidence" value="ECO:0007669"/>
    <property type="project" value="TreeGrafter"/>
</dbReference>
<sequence>MRRGKHLLLDILRSEGVAHIFGNPGTTELPLLDALAEEQALQYILGLNEVVVMGMADGFAQASQQIAVCNLHAAPGLGNACGMLYNAARAGAPILVTAGQQDTSIRLTEPLLWDDLATMARPLVKWSYEISSIHELPRAVRRAVKIALTPPMGPVFLSIPGDILEAPVPEGLDEGAPTRIGPRITGDHASLAQAARLIAASQTPLILAGDAARTAHPQVAALAELLGAPVHLEGMANTAAFPSDHPLYAGSVPRMAPAFRTLLEGHDLIISLGADLLTQSQAAGIEALPPGIPLVHIDDNPHEIGKNFPAQAAILGDLSATLPHLTALLGPARPQARNATEAKIATARAALQARAQSLASASPLHPLAVLETLRPLIPAQAIIIEELLSSGMNTVRHLLPATQLDSWFGMRGGGIGVALPWAAGMALAKPGRPLIVLSGDGSLLYSAAALWTLAHYKLPCVILVFNNAGYSILKARTRAIGGHSAASGTYVAMDIAAPAIDFQALAAAHGVHAERAETHAEVTALFTKALEAKAPTLIEVTISKDF</sequence>
<proteinExistence type="inferred from homology"/>
<dbReference type="Pfam" id="PF02775">
    <property type="entry name" value="TPP_enzyme_C"/>
    <property type="match status" value="1"/>
</dbReference>
<dbReference type="GO" id="GO:0050695">
    <property type="term" value="F:benzoylformate decarboxylase activity"/>
    <property type="evidence" value="ECO:0007669"/>
    <property type="project" value="UniProtKB-EC"/>
</dbReference>
<feature type="domain" description="Thiamine pyrophosphate enzyme TPP-binding" evidence="5">
    <location>
        <begin position="397"/>
        <end position="540"/>
    </location>
</feature>
<evidence type="ECO:0000259" key="6">
    <source>
        <dbReference type="Pfam" id="PF02776"/>
    </source>
</evidence>
<dbReference type="InterPro" id="IPR012000">
    <property type="entry name" value="Thiamin_PyroP_enz_cen_dom"/>
</dbReference>
<dbReference type="InterPro" id="IPR011766">
    <property type="entry name" value="TPP_enzyme_TPP-bd"/>
</dbReference>
<dbReference type="PANTHER" id="PTHR18968">
    <property type="entry name" value="THIAMINE PYROPHOSPHATE ENZYMES"/>
    <property type="match status" value="1"/>
</dbReference>
<comment type="similarity">
    <text evidence="1 3">Belongs to the TPP enzyme family.</text>
</comment>
<evidence type="ECO:0000256" key="2">
    <source>
        <dbReference type="ARBA" id="ARBA00023052"/>
    </source>
</evidence>
<evidence type="ECO:0000259" key="4">
    <source>
        <dbReference type="Pfam" id="PF00205"/>
    </source>
</evidence>
<accession>A0A841LBT8</accession>
<dbReference type="Pfam" id="PF00205">
    <property type="entry name" value="TPP_enzyme_M"/>
    <property type="match status" value="1"/>
</dbReference>
<organism evidence="7 8">
    <name type="scientific">Polymorphobacter multimanifer</name>
    <dbReference type="NCBI Taxonomy" id="1070431"/>
    <lineage>
        <taxon>Bacteria</taxon>
        <taxon>Pseudomonadati</taxon>
        <taxon>Pseudomonadota</taxon>
        <taxon>Alphaproteobacteria</taxon>
        <taxon>Sphingomonadales</taxon>
        <taxon>Sphingosinicellaceae</taxon>
        <taxon>Polymorphobacter</taxon>
    </lineage>
</organism>
<dbReference type="GO" id="GO:0019752">
    <property type="term" value="P:carboxylic acid metabolic process"/>
    <property type="evidence" value="ECO:0007669"/>
    <property type="project" value="UniProtKB-ARBA"/>
</dbReference>
<keyword evidence="2 3" id="KW-0786">Thiamine pyrophosphate</keyword>
<dbReference type="RefSeq" id="WP_184195665.1">
    <property type="nucleotide sequence ID" value="NZ_JACIIV010000005.1"/>
</dbReference>
<keyword evidence="7" id="KW-0456">Lyase</keyword>
<protein>
    <submittedName>
        <fullName evidence="7">Benzoylformate decarboxylase</fullName>
        <ecNumber evidence="7">4.1.1.7</ecNumber>
    </submittedName>
</protein>
<keyword evidence="8" id="KW-1185">Reference proteome</keyword>
<name>A0A841LBT8_9SPHN</name>